<gene>
    <name evidence="5" type="ORF">OKIOD_LOCUS13517</name>
</gene>
<feature type="chain" id="PRO_5046415094" evidence="3">
    <location>
        <begin position="16"/>
        <end position="268"/>
    </location>
</feature>
<organism evidence="5 6">
    <name type="scientific">Oikopleura dioica</name>
    <name type="common">Tunicate</name>
    <dbReference type="NCBI Taxonomy" id="34765"/>
    <lineage>
        <taxon>Eukaryota</taxon>
        <taxon>Metazoa</taxon>
        <taxon>Chordata</taxon>
        <taxon>Tunicata</taxon>
        <taxon>Appendicularia</taxon>
        <taxon>Copelata</taxon>
        <taxon>Oikopleuridae</taxon>
        <taxon>Oikopleura</taxon>
    </lineage>
</organism>
<dbReference type="PANTHER" id="PTHR44830:SF1">
    <property type="entry name" value="TR-TYPE G DOMAIN-CONTAINING PROTEIN"/>
    <property type="match status" value="1"/>
</dbReference>
<feature type="signal peptide" evidence="3">
    <location>
        <begin position="1"/>
        <end position="15"/>
    </location>
</feature>
<dbReference type="PANTHER" id="PTHR44830">
    <property type="entry name" value="ELONGATION FACTOR 1 ALPHA"/>
    <property type="match status" value="1"/>
</dbReference>
<dbReference type="Gene3D" id="2.40.30.10">
    <property type="entry name" value="Translation factors"/>
    <property type="match status" value="2"/>
</dbReference>
<keyword evidence="1" id="KW-0547">Nucleotide-binding</keyword>
<evidence type="ECO:0000313" key="6">
    <source>
        <dbReference type="Proteomes" id="UP001158576"/>
    </source>
</evidence>
<evidence type="ECO:0000256" key="2">
    <source>
        <dbReference type="ARBA" id="ARBA00023134"/>
    </source>
</evidence>
<evidence type="ECO:0000256" key="3">
    <source>
        <dbReference type="SAM" id="SignalP"/>
    </source>
</evidence>
<dbReference type="CDD" id="cd03705">
    <property type="entry name" value="EF1_alpha_III"/>
    <property type="match status" value="1"/>
</dbReference>
<dbReference type="InterPro" id="IPR009001">
    <property type="entry name" value="Transl_elong_EF1A/Init_IF2_C"/>
</dbReference>
<dbReference type="Proteomes" id="UP001158576">
    <property type="component" value="Chromosome 2"/>
</dbReference>
<keyword evidence="3" id="KW-0732">Signal</keyword>
<dbReference type="SUPFAM" id="SSF50465">
    <property type="entry name" value="EF-Tu/eEF-1alpha/eIF2-gamma C-terminal domain"/>
    <property type="match status" value="1"/>
</dbReference>
<dbReference type="InterPro" id="IPR054696">
    <property type="entry name" value="GTP-eEF1A_C"/>
</dbReference>
<accession>A0ABN7T3Y4</accession>
<reference evidence="5 6" key="1">
    <citation type="submission" date="2021-04" db="EMBL/GenBank/DDBJ databases">
        <authorList>
            <person name="Bliznina A."/>
        </authorList>
    </citation>
    <scope>NUCLEOTIDE SEQUENCE [LARGE SCALE GENOMIC DNA]</scope>
</reference>
<dbReference type="InterPro" id="IPR009000">
    <property type="entry name" value="Transl_B-barrel_sf"/>
</dbReference>
<name>A0ABN7T3Y4_OIKDI</name>
<proteinExistence type="predicted"/>
<dbReference type="EMBL" id="OU015567">
    <property type="protein sequence ID" value="CAG5110340.1"/>
    <property type="molecule type" value="Genomic_DNA"/>
</dbReference>
<dbReference type="SUPFAM" id="SSF50447">
    <property type="entry name" value="Translation proteins"/>
    <property type="match status" value="1"/>
</dbReference>
<feature type="domain" description="GTP-eEF1A C-terminal" evidence="4">
    <location>
        <begin position="148"/>
        <end position="247"/>
    </location>
</feature>
<keyword evidence="6" id="KW-1185">Reference proteome</keyword>
<protein>
    <submittedName>
        <fullName evidence="5">Oidioi.mRNA.OKI2018_I69.chr2.g4752.t1.cds</fullName>
    </submittedName>
</protein>
<sequence>MVWTLLFGFLHFSDLQNIRSCGTIVPANDKTPLRLPVNDFLYLNGQLHITGRVETGVIRVGMEVSFSPLKLNGEVKSIKLINWGSWPEPMSSRQVSEASIGDIVGFTLKDTEMRVSTKPSEGFVSIKEIQSGNIVSDSNYPAKEAKTFRAEITVFNHPSRITSGYSPRLQCNNQNITCKFTKLIAKIDKKVKKSLEDSPEMLRNGDTALVQIVPTEPVCVEPFKDYPGLGRFAVIDMKQTVAVGVITEVERYEETNNDFKPDRIKYEK</sequence>
<evidence type="ECO:0000256" key="1">
    <source>
        <dbReference type="ARBA" id="ARBA00022741"/>
    </source>
</evidence>
<evidence type="ECO:0000259" key="4">
    <source>
        <dbReference type="Pfam" id="PF22594"/>
    </source>
</evidence>
<dbReference type="Pfam" id="PF22594">
    <property type="entry name" value="GTP-eEF1A_C"/>
    <property type="match status" value="1"/>
</dbReference>
<keyword evidence="2" id="KW-0342">GTP-binding</keyword>
<evidence type="ECO:0000313" key="5">
    <source>
        <dbReference type="EMBL" id="CAG5110340.1"/>
    </source>
</evidence>